<organism evidence="13 14">
    <name type="scientific">Aspergillus fumigatiaffinis</name>
    <dbReference type="NCBI Taxonomy" id="340414"/>
    <lineage>
        <taxon>Eukaryota</taxon>
        <taxon>Fungi</taxon>
        <taxon>Dikarya</taxon>
        <taxon>Ascomycota</taxon>
        <taxon>Pezizomycotina</taxon>
        <taxon>Eurotiomycetes</taxon>
        <taxon>Eurotiomycetidae</taxon>
        <taxon>Eurotiales</taxon>
        <taxon>Aspergillaceae</taxon>
        <taxon>Aspergillus</taxon>
        <taxon>Aspergillus subgen. Fumigati</taxon>
    </lineage>
</organism>
<comment type="subcellular location">
    <subcellularLocation>
        <location evidence="1">Cytoplasm</location>
    </subcellularLocation>
</comment>
<evidence type="ECO:0000313" key="13">
    <source>
        <dbReference type="EMBL" id="KAF4228729.1"/>
    </source>
</evidence>
<evidence type="ECO:0000313" key="14">
    <source>
        <dbReference type="Proteomes" id="UP000653565"/>
    </source>
</evidence>
<comment type="similarity">
    <text evidence="2">Belongs to the 3-hydroxyacyl-CoA dehydrogenase family.</text>
</comment>
<dbReference type="PANTHER" id="PTHR48075">
    <property type="entry name" value="3-HYDROXYACYL-COA DEHYDROGENASE FAMILY PROTEIN"/>
    <property type="match status" value="1"/>
</dbReference>
<dbReference type="PIRSF" id="PIRSF000105">
    <property type="entry name" value="HCDH"/>
    <property type="match status" value="1"/>
</dbReference>
<dbReference type="AlphaFoldDB" id="A0A8H4M541"/>
<evidence type="ECO:0000259" key="12">
    <source>
        <dbReference type="Pfam" id="PF02737"/>
    </source>
</evidence>
<keyword evidence="5" id="KW-0597">Phosphoprotein</keyword>
<keyword evidence="7" id="KW-0520">NAD</keyword>
<feature type="domain" description="3-hydroxyacyl-CoA dehydrogenase C-terminal" evidence="11">
    <location>
        <begin position="184"/>
        <end position="251"/>
    </location>
</feature>
<evidence type="ECO:0000256" key="10">
    <source>
        <dbReference type="PIRSR" id="PIRSR000105-1"/>
    </source>
</evidence>
<evidence type="ECO:0000256" key="9">
    <source>
        <dbReference type="ARBA" id="ARBA00042709"/>
    </source>
</evidence>
<evidence type="ECO:0000256" key="3">
    <source>
        <dbReference type="ARBA" id="ARBA00011738"/>
    </source>
</evidence>
<dbReference type="GO" id="GO:0070403">
    <property type="term" value="F:NAD+ binding"/>
    <property type="evidence" value="ECO:0007669"/>
    <property type="project" value="InterPro"/>
</dbReference>
<dbReference type="InterPro" id="IPR006108">
    <property type="entry name" value="3HC_DH_C"/>
</dbReference>
<evidence type="ECO:0000256" key="2">
    <source>
        <dbReference type="ARBA" id="ARBA00009463"/>
    </source>
</evidence>
<proteinExistence type="inferred from homology"/>
<dbReference type="PANTHER" id="PTHR48075:SF1">
    <property type="entry name" value="LAMBDA-CRYSTALLIN HOMOLOG"/>
    <property type="match status" value="1"/>
</dbReference>
<sequence>MSSSPETRVTLIGAGTIGISLAALHLTHLHSPESLTIVDTRPDLAVVVKDQLNKIIPKQLGPQISKINLTTNLTHAVKEATIVQESGPEDLYFKQSLWAEVEKHAPRNALFWTSTTGIPASLQNRSMQDKSRLIVVHPFNPPHILPLLEIVPAPETSQSVIDATLAFWRNRGRQPILIRKEVKGFVAGRLAWALLREAVHLVNEDVVTVEELDRIMENSMGPRWAYAGPFKSFHTGGGPGGLEALMKNVGGSVQACWDDAGRVNIGEDWEQKIFYQTREAYKEVDLDERDRAMRRIFDAVAEEKSRSS</sequence>
<name>A0A8H4M541_9EURO</name>
<evidence type="ECO:0000256" key="5">
    <source>
        <dbReference type="ARBA" id="ARBA00022553"/>
    </source>
</evidence>
<dbReference type="SUPFAM" id="SSF48179">
    <property type="entry name" value="6-phosphogluconate dehydrogenase C-terminal domain-like"/>
    <property type="match status" value="1"/>
</dbReference>
<dbReference type="InterPro" id="IPR008927">
    <property type="entry name" value="6-PGluconate_DH-like_C_sf"/>
</dbReference>
<evidence type="ECO:0000256" key="4">
    <source>
        <dbReference type="ARBA" id="ARBA00022490"/>
    </source>
</evidence>
<dbReference type="Pfam" id="PF00725">
    <property type="entry name" value="3HCDH"/>
    <property type="match status" value="1"/>
</dbReference>
<dbReference type="Pfam" id="PF02737">
    <property type="entry name" value="3HCDH_N"/>
    <property type="match status" value="1"/>
</dbReference>
<dbReference type="Gene3D" id="1.10.1040.10">
    <property type="entry name" value="N-(1-d-carboxylethyl)-l-norvaline Dehydrogenase, domain 2"/>
    <property type="match status" value="1"/>
</dbReference>
<dbReference type="InterPro" id="IPR006176">
    <property type="entry name" value="3-OHacyl-CoA_DH_NAD-bd"/>
</dbReference>
<reference evidence="13" key="1">
    <citation type="journal article" date="2020" name="bioRxiv">
        <title>Genomic and phenotypic heterogeneity of clinical isolates of the human pathogens Aspergillus fumigatus, Aspergillus lentulus and Aspergillus fumigatiaffinis.</title>
        <authorList>
            <person name="dos Santos R.A.C."/>
            <person name="Steenwyk J.L."/>
            <person name="Rivero-Menendez O."/>
            <person name="Mead M.E."/>
            <person name="Silva L.P."/>
            <person name="Bastos R.W."/>
            <person name="Alastruey-Izquierdo A."/>
            <person name="Goldman G.H."/>
            <person name="Rokas A."/>
        </authorList>
    </citation>
    <scope>NUCLEOTIDE SEQUENCE</scope>
    <source>
        <strain evidence="13">CNM-CM6805</strain>
    </source>
</reference>
<feature type="domain" description="3-hydroxyacyl-CoA dehydrogenase NAD binding" evidence="12">
    <location>
        <begin position="9"/>
        <end position="180"/>
    </location>
</feature>
<accession>A0A8H4M541</accession>
<dbReference type="InterPro" id="IPR013328">
    <property type="entry name" value="6PGD_dom2"/>
</dbReference>
<reference evidence="13" key="2">
    <citation type="submission" date="2020-04" db="EMBL/GenBank/DDBJ databases">
        <authorList>
            <person name="Santos R.A.C."/>
            <person name="Steenwyk J.L."/>
            <person name="Rivero-Menendez O."/>
            <person name="Mead M.E."/>
            <person name="Silva L.P."/>
            <person name="Bastos R.W."/>
            <person name="Alastruey-Izquierdo A."/>
            <person name="Goldman G.H."/>
            <person name="Rokas A."/>
        </authorList>
    </citation>
    <scope>NUCLEOTIDE SEQUENCE</scope>
    <source>
        <strain evidence="13">CNM-CM6805</strain>
    </source>
</reference>
<dbReference type="EC" id="1.1.1.45" evidence="8"/>
<dbReference type="InterPro" id="IPR036291">
    <property type="entry name" value="NAD(P)-bd_dom_sf"/>
</dbReference>
<gene>
    <name evidence="13" type="ORF">CNMCM6805_001912</name>
</gene>
<evidence type="ECO:0000256" key="6">
    <source>
        <dbReference type="ARBA" id="ARBA00023002"/>
    </source>
</evidence>
<evidence type="ECO:0000256" key="1">
    <source>
        <dbReference type="ARBA" id="ARBA00004496"/>
    </source>
</evidence>
<comment type="subunit">
    <text evidence="3">Homodimer.</text>
</comment>
<keyword evidence="6" id="KW-0560">Oxidoreductase</keyword>
<dbReference type="GO" id="GO:0005737">
    <property type="term" value="C:cytoplasm"/>
    <property type="evidence" value="ECO:0007669"/>
    <property type="project" value="UniProtKB-SubCell"/>
</dbReference>
<evidence type="ECO:0000256" key="7">
    <source>
        <dbReference type="ARBA" id="ARBA00023027"/>
    </source>
</evidence>
<evidence type="ECO:0000259" key="11">
    <source>
        <dbReference type="Pfam" id="PF00725"/>
    </source>
</evidence>
<dbReference type="SUPFAM" id="SSF51735">
    <property type="entry name" value="NAD(P)-binding Rossmann-fold domains"/>
    <property type="match status" value="1"/>
</dbReference>
<keyword evidence="4" id="KW-0963">Cytoplasm</keyword>
<dbReference type="GO" id="GO:0050104">
    <property type="term" value="F:L-gulonate 3-dehydrogenase activity"/>
    <property type="evidence" value="ECO:0007669"/>
    <property type="project" value="UniProtKB-EC"/>
</dbReference>
<dbReference type="EMBL" id="JAAAPX010000145">
    <property type="protein sequence ID" value="KAF4228729.1"/>
    <property type="molecule type" value="Genomic_DNA"/>
</dbReference>
<dbReference type="Gene3D" id="3.40.50.720">
    <property type="entry name" value="NAD(P)-binding Rossmann-like Domain"/>
    <property type="match status" value="1"/>
</dbReference>
<dbReference type="InterPro" id="IPR022694">
    <property type="entry name" value="3-OHacyl-CoA_DH"/>
</dbReference>
<keyword evidence="14" id="KW-1185">Reference proteome</keyword>
<dbReference type="GO" id="GO:0006631">
    <property type="term" value="P:fatty acid metabolic process"/>
    <property type="evidence" value="ECO:0007669"/>
    <property type="project" value="InterPro"/>
</dbReference>
<evidence type="ECO:0000256" key="8">
    <source>
        <dbReference type="ARBA" id="ARBA00038962"/>
    </source>
</evidence>
<comment type="caution">
    <text evidence="13">The sequence shown here is derived from an EMBL/GenBank/DDBJ whole genome shotgun (WGS) entry which is preliminary data.</text>
</comment>
<protein>
    <recommendedName>
        <fullName evidence="9">L-gulonate 3-dehydrogenase</fullName>
        <ecNumber evidence="8">1.1.1.45</ecNumber>
    </recommendedName>
    <alternativeName>
        <fullName evidence="9">L-gulonate 3-dehydrogenase</fullName>
    </alternativeName>
</protein>
<feature type="site" description="Important for catalytic activity" evidence="10">
    <location>
        <position position="137"/>
    </location>
</feature>
<dbReference type="Proteomes" id="UP000653565">
    <property type="component" value="Unassembled WGS sequence"/>
</dbReference>